<evidence type="ECO:0000313" key="2">
    <source>
        <dbReference type="EMBL" id="KAK4790528.1"/>
    </source>
</evidence>
<accession>A0AAN7LL68</accession>
<dbReference type="AlphaFoldDB" id="A0AAN7LL68"/>
<organism evidence="2 3">
    <name type="scientific">Trapa natans</name>
    <name type="common">Water chestnut</name>
    <dbReference type="NCBI Taxonomy" id="22666"/>
    <lineage>
        <taxon>Eukaryota</taxon>
        <taxon>Viridiplantae</taxon>
        <taxon>Streptophyta</taxon>
        <taxon>Embryophyta</taxon>
        <taxon>Tracheophyta</taxon>
        <taxon>Spermatophyta</taxon>
        <taxon>Magnoliopsida</taxon>
        <taxon>eudicotyledons</taxon>
        <taxon>Gunneridae</taxon>
        <taxon>Pentapetalae</taxon>
        <taxon>rosids</taxon>
        <taxon>malvids</taxon>
        <taxon>Myrtales</taxon>
        <taxon>Lythraceae</taxon>
        <taxon>Trapa</taxon>
    </lineage>
</organism>
<sequence length="134" mass="14993">MARGLYPLRGCKGHHKSCKWNSLFMVWSREFFSVSNLPLYIAIPRVKPAVSLIDQFRVPPCTKSQFFGIEQIRKKHSSSFHGINPYLAIFYITIPPTAYMASSLGLLGLVNATLHGTGGLFWFLVLIIGIFTGS</sequence>
<keyword evidence="1" id="KW-1133">Transmembrane helix</keyword>
<keyword evidence="1" id="KW-0812">Transmembrane</keyword>
<evidence type="ECO:0000313" key="3">
    <source>
        <dbReference type="Proteomes" id="UP001346149"/>
    </source>
</evidence>
<dbReference type="EMBL" id="JAXQNO010000010">
    <property type="protein sequence ID" value="KAK4790528.1"/>
    <property type="molecule type" value="Genomic_DNA"/>
</dbReference>
<gene>
    <name evidence="2" type="ORF">SAY86_017832</name>
</gene>
<evidence type="ECO:0000256" key="1">
    <source>
        <dbReference type="SAM" id="Phobius"/>
    </source>
</evidence>
<feature type="transmembrane region" description="Helical" evidence="1">
    <location>
        <begin position="83"/>
        <end position="102"/>
    </location>
</feature>
<proteinExistence type="predicted"/>
<name>A0AAN7LL68_TRANT</name>
<keyword evidence="3" id="KW-1185">Reference proteome</keyword>
<comment type="caution">
    <text evidence="2">The sequence shown here is derived from an EMBL/GenBank/DDBJ whole genome shotgun (WGS) entry which is preliminary data.</text>
</comment>
<protein>
    <submittedName>
        <fullName evidence="2">Uncharacterized protein</fullName>
    </submittedName>
</protein>
<keyword evidence="1" id="KW-0472">Membrane</keyword>
<reference evidence="2 3" key="1">
    <citation type="journal article" date="2023" name="Hortic Res">
        <title>Pangenome of water caltrop reveals structural variations and asymmetric subgenome divergence after allopolyploidization.</title>
        <authorList>
            <person name="Zhang X."/>
            <person name="Chen Y."/>
            <person name="Wang L."/>
            <person name="Yuan Y."/>
            <person name="Fang M."/>
            <person name="Shi L."/>
            <person name="Lu R."/>
            <person name="Comes H.P."/>
            <person name="Ma Y."/>
            <person name="Chen Y."/>
            <person name="Huang G."/>
            <person name="Zhou Y."/>
            <person name="Zheng Z."/>
            <person name="Qiu Y."/>
        </authorList>
    </citation>
    <scope>NUCLEOTIDE SEQUENCE [LARGE SCALE GENOMIC DNA]</scope>
    <source>
        <strain evidence="2">F231</strain>
    </source>
</reference>
<feature type="transmembrane region" description="Helical" evidence="1">
    <location>
        <begin position="114"/>
        <end position="133"/>
    </location>
</feature>
<dbReference type="Proteomes" id="UP001346149">
    <property type="component" value="Unassembled WGS sequence"/>
</dbReference>